<dbReference type="Pfam" id="PF02878">
    <property type="entry name" value="PGM_PMM_I"/>
    <property type="match status" value="1"/>
</dbReference>
<dbReference type="InterPro" id="IPR005841">
    <property type="entry name" value="Alpha-D-phosphohexomutase_SF"/>
</dbReference>
<evidence type="ECO:0000259" key="9">
    <source>
        <dbReference type="Pfam" id="PF02878"/>
    </source>
</evidence>
<dbReference type="InterPro" id="IPR016055">
    <property type="entry name" value="A-D-PHexomutase_a/b/a-I/II/III"/>
</dbReference>
<evidence type="ECO:0000256" key="2">
    <source>
        <dbReference type="ARBA" id="ARBA00010231"/>
    </source>
</evidence>
<dbReference type="Gene3D" id="3.30.310.50">
    <property type="entry name" value="Alpha-D-phosphohexomutase, C-terminal domain"/>
    <property type="match status" value="1"/>
</dbReference>
<name>A0A4R8M7Q4_9FLAO</name>
<evidence type="ECO:0000259" key="10">
    <source>
        <dbReference type="Pfam" id="PF02879"/>
    </source>
</evidence>
<feature type="domain" description="Alpha-D-phosphohexomutase alpha/beta/alpha" evidence="9">
    <location>
        <begin position="63"/>
        <end position="198"/>
    </location>
</feature>
<evidence type="ECO:0000259" key="11">
    <source>
        <dbReference type="Pfam" id="PF02880"/>
    </source>
</evidence>
<dbReference type="InterPro" id="IPR005844">
    <property type="entry name" value="A-D-PHexomutase_a/b/a-I"/>
</dbReference>
<dbReference type="SUPFAM" id="SSF55957">
    <property type="entry name" value="Phosphoglucomutase, C-terminal domain"/>
    <property type="match status" value="1"/>
</dbReference>
<dbReference type="PANTHER" id="PTHR45745">
    <property type="entry name" value="PHOSPHOMANNOMUTASE 45A"/>
    <property type="match status" value="1"/>
</dbReference>
<reference evidence="12 13" key="1">
    <citation type="submission" date="2019-03" db="EMBL/GenBank/DDBJ databases">
        <title>Genomic Encyclopedia of Type Strains, Phase III (KMG-III): the genomes of soil and plant-associated and newly described type strains.</title>
        <authorList>
            <person name="Whitman W."/>
        </authorList>
    </citation>
    <scope>NUCLEOTIDE SEQUENCE [LARGE SCALE GENOMIC DNA]</scope>
    <source>
        <strain evidence="12 13">CECT 8301</strain>
    </source>
</reference>
<dbReference type="GO" id="GO:0008973">
    <property type="term" value="F:phosphopentomutase activity"/>
    <property type="evidence" value="ECO:0007669"/>
    <property type="project" value="TreeGrafter"/>
</dbReference>
<comment type="cofactor">
    <cofactor evidence="1">
        <name>Mg(2+)</name>
        <dbReference type="ChEBI" id="CHEBI:18420"/>
    </cofactor>
</comment>
<dbReference type="EMBL" id="SORL01000009">
    <property type="protein sequence ID" value="TDY61500.1"/>
    <property type="molecule type" value="Genomic_DNA"/>
</dbReference>
<dbReference type="InterPro" id="IPR036900">
    <property type="entry name" value="A-D-PHexomutase_C_sf"/>
</dbReference>
<keyword evidence="6" id="KW-0413">Isomerase</keyword>
<evidence type="ECO:0000256" key="4">
    <source>
        <dbReference type="ARBA" id="ARBA00022723"/>
    </source>
</evidence>
<dbReference type="PANTHER" id="PTHR45745:SF1">
    <property type="entry name" value="PHOSPHOGLUCOMUTASE 2B-RELATED"/>
    <property type="match status" value="1"/>
</dbReference>
<dbReference type="PRINTS" id="PR00509">
    <property type="entry name" value="PGMPMM"/>
</dbReference>
<sequence length="591" mass="65441">MFTFVLICYTTNYTYMIHIEPKILDRINAWLTPAFDEETQKTIKDSIANNPKDIQESFYKDLEFGTGGMRGIMGVGTNRINKYTLGKSTQGLSDYLHKSFPDETPKAVIAYDCRHNSKSLAKLVADVFSANGIQVYLFEDLRATPELSFAVKHLNCHCGIVLTASHNPPEYNGYKVYWQDGGQLVPPHDGGVIGLINDLDYADIKFEANNDLIQYIGKDVDDVFINASVQNGSVGATQAAKDDLTIVFTSLHGTSITAVPETLKRAGYKNVHIVKEQEVPDGDFPTVKSPNPEEPAALKMALELADKVNADIVIGTDPDCDRLGVAVRNADGELQLLNGNQTMLMMTDFLLKQWKEEDRIKGKEFIASTIVSTPMLTKLATSYGVESKIVLTGFKWIAKLIHDFPELDFIGGGEESFGFMVGDFVRDKDAVTSTLLACEIAAITKSNGSSFFNELLQLYTEHGFYKEKLISLTKKGIEGAEEIKQMMTDARNNTLKVVNGSKVVKFEDYDLSISKNMITGEKSTIDVPKSNVLIYYTEDGSQVALRPSGTEPKIKFYVSVNTELKAVEDFKTTEASLDAKAEDILKSMNLI</sequence>
<dbReference type="GO" id="GO:0006166">
    <property type="term" value="P:purine ribonucleoside salvage"/>
    <property type="evidence" value="ECO:0007669"/>
    <property type="project" value="TreeGrafter"/>
</dbReference>
<evidence type="ECO:0000256" key="3">
    <source>
        <dbReference type="ARBA" id="ARBA00022553"/>
    </source>
</evidence>
<dbReference type="GO" id="GO:0000287">
    <property type="term" value="F:magnesium ion binding"/>
    <property type="evidence" value="ECO:0007669"/>
    <property type="project" value="InterPro"/>
</dbReference>
<organism evidence="12 13">
    <name type="scientific">Algibacter lectus</name>
    <dbReference type="NCBI Taxonomy" id="221126"/>
    <lineage>
        <taxon>Bacteria</taxon>
        <taxon>Pseudomonadati</taxon>
        <taxon>Bacteroidota</taxon>
        <taxon>Flavobacteriia</taxon>
        <taxon>Flavobacteriales</taxon>
        <taxon>Flavobacteriaceae</taxon>
        <taxon>Algibacter</taxon>
    </lineage>
</organism>
<dbReference type="Pfam" id="PF02880">
    <property type="entry name" value="PGM_PMM_III"/>
    <property type="match status" value="1"/>
</dbReference>
<comment type="caution">
    <text evidence="12">The sequence shown here is derived from an EMBL/GenBank/DDBJ whole genome shotgun (WGS) entry which is preliminary data.</text>
</comment>
<evidence type="ECO:0000256" key="6">
    <source>
        <dbReference type="ARBA" id="ARBA00023235"/>
    </source>
</evidence>
<dbReference type="Pfam" id="PF02879">
    <property type="entry name" value="PGM_PMM_II"/>
    <property type="match status" value="1"/>
</dbReference>
<keyword evidence="5 7" id="KW-0460">Magnesium</keyword>
<protein>
    <submittedName>
        <fullName evidence="12">Phosphomannomutase</fullName>
    </submittedName>
</protein>
<dbReference type="Pfam" id="PF00408">
    <property type="entry name" value="PGM_PMM_IV"/>
    <property type="match status" value="1"/>
</dbReference>
<evidence type="ECO:0000313" key="13">
    <source>
        <dbReference type="Proteomes" id="UP000294824"/>
    </source>
</evidence>
<feature type="domain" description="Alpha-D-phosphohexomutase alpha/beta/alpha" evidence="10">
    <location>
        <begin position="236"/>
        <end position="326"/>
    </location>
</feature>
<gene>
    <name evidence="12" type="ORF">DFQ06_2838</name>
</gene>
<keyword evidence="13" id="KW-1185">Reference proteome</keyword>
<proteinExistence type="inferred from homology"/>
<accession>A0A4R8M7Q4</accession>
<dbReference type="InterPro" id="IPR005843">
    <property type="entry name" value="A-D-PHexomutase_C"/>
</dbReference>
<dbReference type="AlphaFoldDB" id="A0A4R8M7Q4"/>
<evidence type="ECO:0000256" key="1">
    <source>
        <dbReference type="ARBA" id="ARBA00001946"/>
    </source>
</evidence>
<keyword evidence="3" id="KW-0597">Phosphoprotein</keyword>
<dbReference type="PROSITE" id="PS00710">
    <property type="entry name" value="PGM_PMM"/>
    <property type="match status" value="1"/>
</dbReference>
<dbReference type="Proteomes" id="UP000294824">
    <property type="component" value="Unassembled WGS sequence"/>
</dbReference>
<evidence type="ECO:0000259" key="8">
    <source>
        <dbReference type="Pfam" id="PF00408"/>
    </source>
</evidence>
<evidence type="ECO:0000313" key="12">
    <source>
        <dbReference type="EMBL" id="TDY61500.1"/>
    </source>
</evidence>
<dbReference type="InterPro" id="IPR005845">
    <property type="entry name" value="A-D-PHexomutase_a/b/a-II"/>
</dbReference>
<evidence type="ECO:0000256" key="5">
    <source>
        <dbReference type="ARBA" id="ARBA00022842"/>
    </source>
</evidence>
<dbReference type="InterPro" id="IPR005846">
    <property type="entry name" value="A-D-PHexomutase_a/b/a-III"/>
</dbReference>
<dbReference type="Gene3D" id="3.40.120.10">
    <property type="entry name" value="Alpha-D-Glucose-1,6-Bisphosphate, subunit A, domain 3"/>
    <property type="match status" value="3"/>
</dbReference>
<keyword evidence="4 7" id="KW-0479">Metal-binding</keyword>
<feature type="domain" description="Alpha-D-phosphohexomutase alpha/beta/alpha" evidence="11">
    <location>
        <begin position="338"/>
        <end position="459"/>
    </location>
</feature>
<dbReference type="CDD" id="cd05799">
    <property type="entry name" value="PGM2"/>
    <property type="match status" value="1"/>
</dbReference>
<dbReference type="GO" id="GO:0005975">
    <property type="term" value="P:carbohydrate metabolic process"/>
    <property type="evidence" value="ECO:0007669"/>
    <property type="project" value="InterPro"/>
</dbReference>
<dbReference type="InterPro" id="IPR016066">
    <property type="entry name" value="A-D-PHexomutase_CS"/>
</dbReference>
<feature type="domain" description="Alpha-D-phosphohexomutase C-terminal" evidence="8">
    <location>
        <begin position="521"/>
        <end position="571"/>
    </location>
</feature>
<comment type="similarity">
    <text evidence="2 7">Belongs to the phosphohexose mutase family.</text>
</comment>
<evidence type="ECO:0000256" key="7">
    <source>
        <dbReference type="RuleBase" id="RU004326"/>
    </source>
</evidence>
<dbReference type="SUPFAM" id="SSF53738">
    <property type="entry name" value="Phosphoglucomutase, first 3 domains"/>
    <property type="match status" value="3"/>
</dbReference>